<name>A0A7C4RSD3_9BACT</name>
<evidence type="ECO:0000259" key="1">
    <source>
        <dbReference type="PROSITE" id="PS51831"/>
    </source>
</evidence>
<evidence type="ECO:0000259" key="2">
    <source>
        <dbReference type="PROSITE" id="PS51833"/>
    </source>
</evidence>
<dbReference type="SUPFAM" id="SSF109604">
    <property type="entry name" value="HD-domain/PDEase-like"/>
    <property type="match status" value="1"/>
</dbReference>
<dbReference type="InterPro" id="IPR052340">
    <property type="entry name" value="RNase_Y/CdgJ"/>
</dbReference>
<dbReference type="Pfam" id="PF08668">
    <property type="entry name" value="HDOD"/>
    <property type="match status" value="1"/>
</dbReference>
<dbReference type="SMART" id="SM00471">
    <property type="entry name" value="HDc"/>
    <property type="match status" value="1"/>
</dbReference>
<organism evidence="3">
    <name type="scientific">Desulfatirhabdium butyrativorans</name>
    <dbReference type="NCBI Taxonomy" id="340467"/>
    <lineage>
        <taxon>Bacteria</taxon>
        <taxon>Pseudomonadati</taxon>
        <taxon>Thermodesulfobacteriota</taxon>
        <taxon>Desulfobacteria</taxon>
        <taxon>Desulfobacterales</taxon>
        <taxon>Desulfatirhabdiaceae</taxon>
        <taxon>Desulfatirhabdium</taxon>
    </lineage>
</organism>
<dbReference type="PANTHER" id="PTHR33525:SF3">
    <property type="entry name" value="RIBONUCLEASE Y"/>
    <property type="match status" value="1"/>
</dbReference>
<sequence>MDSKHFFKELDRIRDIPTLPVMVMEANRLLEDPNTSVANICAIIEKDQAMAMKILKLVNSSFYGLPSQISTIRNAIIVLGYNTVRNVIMTLTIMKLMPKKGVWIEGFSAGDLWSHAVEVAVLSRHLAELADVKWANDCFVAGLLHDIGKVIQFRFFPSVFEAVYQRTIQENLPFFEAEKLLEVVDHAQIGGTLGQKWMLPPILIEAIRYHHEIPDNVKDPSPVLLVHAADRICHTPEGEAVQCHPMAERHAHRYRSLDKARQEVIRQEMEACRRFFEDEG</sequence>
<reference evidence="3" key="1">
    <citation type="journal article" date="2020" name="mSystems">
        <title>Genome- and Community-Level Interaction Insights into Carbon Utilization and Element Cycling Functions of Hydrothermarchaeota in Hydrothermal Sediment.</title>
        <authorList>
            <person name="Zhou Z."/>
            <person name="Liu Y."/>
            <person name="Xu W."/>
            <person name="Pan J."/>
            <person name="Luo Z.H."/>
            <person name="Li M."/>
        </authorList>
    </citation>
    <scope>NUCLEOTIDE SEQUENCE [LARGE SCALE GENOMIC DNA]</scope>
    <source>
        <strain evidence="3">SpSt-477</strain>
    </source>
</reference>
<dbReference type="InterPro" id="IPR013976">
    <property type="entry name" value="HDOD"/>
</dbReference>
<feature type="domain" description="HD" evidence="1">
    <location>
        <begin position="112"/>
        <end position="235"/>
    </location>
</feature>
<proteinExistence type="predicted"/>
<feature type="domain" description="HDOD" evidence="2">
    <location>
        <begin position="16"/>
        <end position="213"/>
    </location>
</feature>
<dbReference type="NCBIfam" id="TIGR00277">
    <property type="entry name" value="HDIG"/>
    <property type="match status" value="1"/>
</dbReference>
<accession>A0A7C4RSD3</accession>
<gene>
    <name evidence="3" type="ORF">ENS29_05005</name>
</gene>
<dbReference type="InterPro" id="IPR006675">
    <property type="entry name" value="HDIG_dom"/>
</dbReference>
<dbReference type="EMBL" id="DSUH01000113">
    <property type="protein sequence ID" value="HGU32197.1"/>
    <property type="molecule type" value="Genomic_DNA"/>
</dbReference>
<dbReference type="InterPro" id="IPR006674">
    <property type="entry name" value="HD_domain"/>
</dbReference>
<dbReference type="PROSITE" id="PS51833">
    <property type="entry name" value="HDOD"/>
    <property type="match status" value="1"/>
</dbReference>
<dbReference type="PANTHER" id="PTHR33525">
    <property type="match status" value="1"/>
</dbReference>
<dbReference type="InterPro" id="IPR003607">
    <property type="entry name" value="HD/PDEase_dom"/>
</dbReference>
<dbReference type="CDD" id="cd00077">
    <property type="entry name" value="HDc"/>
    <property type="match status" value="1"/>
</dbReference>
<protein>
    <submittedName>
        <fullName evidence="3">HDOD domain-containing protein</fullName>
    </submittedName>
</protein>
<dbReference type="AlphaFoldDB" id="A0A7C4RSD3"/>
<dbReference type="PROSITE" id="PS51831">
    <property type="entry name" value="HD"/>
    <property type="match status" value="1"/>
</dbReference>
<comment type="caution">
    <text evidence="3">The sequence shown here is derived from an EMBL/GenBank/DDBJ whole genome shotgun (WGS) entry which is preliminary data.</text>
</comment>
<dbReference type="Gene3D" id="1.10.3210.10">
    <property type="entry name" value="Hypothetical protein af1432"/>
    <property type="match status" value="1"/>
</dbReference>
<evidence type="ECO:0000313" key="3">
    <source>
        <dbReference type="EMBL" id="HGU32197.1"/>
    </source>
</evidence>